<evidence type="ECO:0000313" key="2">
    <source>
        <dbReference type="Proteomes" id="UP000321405"/>
    </source>
</evidence>
<name>A0A511BM80_9PROT</name>
<protein>
    <submittedName>
        <fullName evidence="1">Uncharacterized protein</fullName>
    </submittedName>
</protein>
<organism evidence="1 2">
    <name type="scientific">Swaminathania salitolerans</name>
    <dbReference type="NCBI Taxonomy" id="182838"/>
    <lineage>
        <taxon>Bacteria</taxon>
        <taxon>Pseudomonadati</taxon>
        <taxon>Pseudomonadota</taxon>
        <taxon>Alphaproteobacteria</taxon>
        <taxon>Acetobacterales</taxon>
        <taxon>Acetobacteraceae</taxon>
        <taxon>Swaminathania</taxon>
    </lineage>
</organism>
<gene>
    <name evidence="1" type="ORF">SSA02_03550</name>
</gene>
<accession>A0A511BM80</accession>
<sequence length="62" mass="6484">MTETLIVAFIVLAAMLFWLGRLFPAGAAGFRSRIGLGSRVSGPGEIRKGCDNCRGCKGGGCH</sequence>
<dbReference type="RefSeq" id="WP_147092188.1">
    <property type="nucleotide sequence ID" value="NZ_BJVC01000001.1"/>
</dbReference>
<dbReference type="EMBL" id="BJVC01000001">
    <property type="protein sequence ID" value="GEL01192.1"/>
    <property type="molecule type" value="Genomic_DNA"/>
</dbReference>
<dbReference type="Proteomes" id="UP000321405">
    <property type="component" value="Unassembled WGS sequence"/>
</dbReference>
<comment type="caution">
    <text evidence="1">The sequence shown here is derived from an EMBL/GenBank/DDBJ whole genome shotgun (WGS) entry which is preliminary data.</text>
</comment>
<evidence type="ECO:0000313" key="1">
    <source>
        <dbReference type="EMBL" id="GEL01192.1"/>
    </source>
</evidence>
<dbReference type="AlphaFoldDB" id="A0A511BM80"/>
<proteinExistence type="predicted"/>
<keyword evidence="2" id="KW-1185">Reference proteome</keyword>
<reference evidence="1 2" key="1">
    <citation type="submission" date="2019-07" db="EMBL/GenBank/DDBJ databases">
        <title>Whole genome shotgun sequence of Swaminathania salitolerans NBRC 104436.</title>
        <authorList>
            <person name="Hosoyama A."/>
            <person name="Uohara A."/>
            <person name="Ohji S."/>
            <person name="Ichikawa N."/>
        </authorList>
    </citation>
    <scope>NUCLEOTIDE SEQUENCE [LARGE SCALE GENOMIC DNA]</scope>
    <source>
        <strain evidence="1 2">NBRC 104436</strain>
    </source>
</reference>